<dbReference type="PANTHER" id="PTHR40260:SF2">
    <property type="entry name" value="BLR8190 PROTEIN"/>
    <property type="match status" value="1"/>
</dbReference>
<dbReference type="AlphaFoldDB" id="A0A3M7LWZ4"/>
<name>A0A3M7LWZ4_9PLEO</name>
<evidence type="ECO:0000256" key="1">
    <source>
        <dbReference type="ARBA" id="ARBA00005986"/>
    </source>
</evidence>
<sequence>MYYSTSVFNQLIIQFKSKSNQIQVNVAQQSITIMSAQIMVLYPRKEDYTFDKEYYLNKHMGVAKRIWGPHGLKSYSVLDANADGPYAIVTVLDFEDAAGLGTAMTDPGLAELMGDVKNFTNIEPVVVHGAIAGRG</sequence>
<dbReference type="GO" id="GO:0016491">
    <property type="term" value="F:oxidoreductase activity"/>
    <property type="evidence" value="ECO:0007669"/>
    <property type="project" value="InterPro"/>
</dbReference>
<dbReference type="PANTHER" id="PTHR40260">
    <property type="entry name" value="BLR8190 PROTEIN"/>
    <property type="match status" value="1"/>
</dbReference>
<keyword evidence="3" id="KW-1185">Reference proteome</keyword>
<evidence type="ECO:0000313" key="3">
    <source>
        <dbReference type="Proteomes" id="UP000265663"/>
    </source>
</evidence>
<dbReference type="Proteomes" id="UP000265663">
    <property type="component" value="Unassembled WGS sequence"/>
</dbReference>
<accession>A0A3M7LWZ4</accession>
<dbReference type="InterPro" id="IPR011008">
    <property type="entry name" value="Dimeric_a/b-barrel"/>
</dbReference>
<protein>
    <submittedName>
        <fullName evidence="2">Ethyl tert-butyl ether degradation</fullName>
    </submittedName>
</protein>
<dbReference type="OrthoDB" id="4892971at2759"/>
<proteinExistence type="inferred from homology"/>
<organism evidence="2 3">
    <name type="scientific">Pyrenophora seminiperda CCB06</name>
    <dbReference type="NCBI Taxonomy" id="1302712"/>
    <lineage>
        <taxon>Eukaryota</taxon>
        <taxon>Fungi</taxon>
        <taxon>Dikarya</taxon>
        <taxon>Ascomycota</taxon>
        <taxon>Pezizomycotina</taxon>
        <taxon>Dothideomycetes</taxon>
        <taxon>Pleosporomycetidae</taxon>
        <taxon>Pleosporales</taxon>
        <taxon>Pleosporineae</taxon>
        <taxon>Pleosporaceae</taxon>
        <taxon>Pyrenophora</taxon>
    </lineage>
</organism>
<evidence type="ECO:0000313" key="2">
    <source>
        <dbReference type="EMBL" id="RMZ66773.1"/>
    </source>
</evidence>
<reference evidence="2 3" key="1">
    <citation type="journal article" date="2014" name="PLoS ONE">
        <title>De novo Genome Assembly of the Fungal Plant Pathogen Pyrenophora semeniperda.</title>
        <authorList>
            <person name="Soliai M.M."/>
            <person name="Meyer S.E."/>
            <person name="Udall J.A."/>
            <person name="Elzinga D.E."/>
            <person name="Hermansen R.A."/>
            <person name="Bodily P.M."/>
            <person name="Hart A.A."/>
            <person name="Coleman C.E."/>
        </authorList>
    </citation>
    <scope>NUCLEOTIDE SEQUENCE [LARGE SCALE GENOMIC DNA]</scope>
    <source>
        <strain evidence="2 3">CCB06</strain>
        <tissue evidence="2">Mycelium</tissue>
    </source>
</reference>
<dbReference type="Gene3D" id="3.30.70.100">
    <property type="match status" value="1"/>
</dbReference>
<dbReference type="NCBIfam" id="TIGR02118">
    <property type="entry name" value="EthD family reductase"/>
    <property type="match status" value="1"/>
</dbReference>
<dbReference type="InterPro" id="IPR009799">
    <property type="entry name" value="EthD_dom"/>
</dbReference>
<comment type="similarity">
    <text evidence="1">Belongs to the tpcK family.</text>
</comment>
<gene>
    <name evidence="2" type="ORF">GMOD_00002138</name>
</gene>
<dbReference type="EMBL" id="KE747809">
    <property type="protein sequence ID" value="RMZ66773.1"/>
    <property type="molecule type" value="Genomic_DNA"/>
</dbReference>
<dbReference type="SUPFAM" id="SSF54909">
    <property type="entry name" value="Dimeric alpha+beta barrel"/>
    <property type="match status" value="1"/>
</dbReference>